<evidence type="ECO:0000313" key="3">
    <source>
        <dbReference type="EMBL" id="CUO22888.1"/>
    </source>
</evidence>
<dbReference type="Pfam" id="PF08769">
    <property type="entry name" value="Spo0A_C"/>
    <property type="match status" value="1"/>
</dbReference>
<organism evidence="3 4">
    <name type="scientific">Blautia obeum</name>
    <dbReference type="NCBI Taxonomy" id="40520"/>
    <lineage>
        <taxon>Bacteria</taxon>
        <taxon>Bacillati</taxon>
        <taxon>Bacillota</taxon>
        <taxon>Clostridia</taxon>
        <taxon>Lachnospirales</taxon>
        <taxon>Lachnospiraceae</taxon>
        <taxon>Blautia</taxon>
    </lineage>
</organism>
<name>A0A174DFE8_9FIRM</name>
<dbReference type="RefSeq" id="WP_008705507.1">
    <property type="nucleotide sequence ID" value="NZ_CYZA01000013.1"/>
</dbReference>
<dbReference type="Proteomes" id="UP000095447">
    <property type="component" value="Unassembled WGS sequence"/>
</dbReference>
<dbReference type="AlphaFoldDB" id="A0A174DFE8"/>
<dbReference type="GO" id="GO:0042173">
    <property type="term" value="P:regulation of sporulation resulting in formation of a cellular spore"/>
    <property type="evidence" value="ECO:0007669"/>
    <property type="project" value="InterPro"/>
</dbReference>
<dbReference type="InterPro" id="IPR016032">
    <property type="entry name" value="Sig_transdc_resp-reg_C-effctor"/>
</dbReference>
<accession>A0A174DFE8</accession>
<dbReference type="Proteomes" id="UP000095645">
    <property type="component" value="Unassembled WGS sequence"/>
</dbReference>
<evidence type="ECO:0000313" key="2">
    <source>
        <dbReference type="EMBL" id="CUN41376.1"/>
    </source>
</evidence>
<reference evidence="4 5" key="1">
    <citation type="submission" date="2015-09" db="EMBL/GenBank/DDBJ databases">
        <authorList>
            <consortium name="Pathogen Informatics"/>
        </authorList>
    </citation>
    <scope>NUCLEOTIDE SEQUENCE [LARGE SCALE GENOMIC DNA]</scope>
    <source>
        <strain evidence="3 4">2789STDY5608838</strain>
        <strain evidence="2 5">2789STDY5834861</strain>
    </source>
</reference>
<evidence type="ECO:0000313" key="5">
    <source>
        <dbReference type="Proteomes" id="UP000095645"/>
    </source>
</evidence>
<dbReference type="Gene3D" id="1.10.10.10">
    <property type="entry name" value="Winged helix-like DNA-binding domain superfamily/Winged helix DNA-binding domain"/>
    <property type="match status" value="1"/>
</dbReference>
<dbReference type="InterPro" id="IPR036388">
    <property type="entry name" value="WH-like_DNA-bd_sf"/>
</dbReference>
<dbReference type="SUPFAM" id="SSF46894">
    <property type="entry name" value="C-terminal effector domain of the bipartite response regulators"/>
    <property type="match status" value="1"/>
</dbReference>
<feature type="domain" description="Sporulation initiation factor Spo0A C-terminal" evidence="1">
    <location>
        <begin position="4"/>
        <end position="101"/>
    </location>
</feature>
<dbReference type="GO" id="GO:0003677">
    <property type="term" value="F:DNA binding"/>
    <property type="evidence" value="ECO:0007669"/>
    <property type="project" value="InterPro"/>
</dbReference>
<protein>
    <submittedName>
        <fullName evidence="3">Stage 0 sporulation protein G</fullName>
    </submittedName>
</protein>
<dbReference type="EMBL" id="CYZA01000013">
    <property type="protein sequence ID" value="CUO22888.1"/>
    <property type="molecule type" value="Genomic_DNA"/>
</dbReference>
<dbReference type="EMBL" id="CYZP01000001">
    <property type="protein sequence ID" value="CUN41376.1"/>
    <property type="molecule type" value="Genomic_DNA"/>
</dbReference>
<dbReference type="GO" id="GO:0005737">
    <property type="term" value="C:cytoplasm"/>
    <property type="evidence" value="ECO:0007669"/>
    <property type="project" value="InterPro"/>
</dbReference>
<dbReference type="GO" id="GO:0005509">
    <property type="term" value="F:calcium ion binding"/>
    <property type="evidence" value="ECO:0007669"/>
    <property type="project" value="InterPro"/>
</dbReference>
<sequence>MSAVYGVIRKLGATSKYKGYYYVVDAVEMAQKIYERPVKVTKDIYPVIARKYKSTPSNVEHNIRTLVNLCWMNHKDTLEEMAGCTMADKPTNSEFIDILVYYLRYSDKD</sequence>
<gene>
    <name evidence="3" type="primary">spo0A_2</name>
    <name evidence="2" type="synonym">spo0A_1</name>
    <name evidence="3" type="ORF">ERS852395_02409</name>
    <name evidence="2" type="ORF">ERS852476_00027</name>
</gene>
<dbReference type="InterPro" id="IPR014879">
    <property type="entry name" value="Spo0A_C"/>
</dbReference>
<dbReference type="GO" id="GO:0003700">
    <property type="term" value="F:DNA-binding transcription factor activity"/>
    <property type="evidence" value="ECO:0007669"/>
    <property type="project" value="InterPro"/>
</dbReference>
<proteinExistence type="predicted"/>
<evidence type="ECO:0000313" key="4">
    <source>
        <dbReference type="Proteomes" id="UP000095447"/>
    </source>
</evidence>
<evidence type="ECO:0000259" key="1">
    <source>
        <dbReference type="Pfam" id="PF08769"/>
    </source>
</evidence>
<dbReference type="GeneID" id="75078072"/>